<proteinExistence type="predicted"/>
<name>A0A3G4ZYR0_9VIRU</name>
<gene>
    <name evidence="1" type="ORF">Gaeavirus7_12</name>
</gene>
<evidence type="ECO:0000313" key="1">
    <source>
        <dbReference type="EMBL" id="AYV80055.1"/>
    </source>
</evidence>
<protein>
    <submittedName>
        <fullName evidence="1">Uncharacterized protein</fullName>
    </submittedName>
</protein>
<sequence>MNSVIVEEKHDELESIKITEDMFEDHNIKIIRKPETVSMIIKNDINGDMLSKIAFPLDLTNLMFECMHDASFYGVKIPDTLRVLRITVIWPLSIRDLILPTNLHTFELSNVDLDTNLVLPPHLHTLILHAQLSDKFILSHSIKILCLSMGYDNNYDNLPHHLEELILFSSGRIIKKCATNLPVTLKKIVFLCAENNDLIKMFPKIPYGCEIIYDCTYVHYLNVRIW</sequence>
<dbReference type="EMBL" id="MK072205">
    <property type="protein sequence ID" value="AYV80055.1"/>
    <property type="molecule type" value="Genomic_DNA"/>
</dbReference>
<organism evidence="1">
    <name type="scientific">Gaeavirus sp</name>
    <dbReference type="NCBI Taxonomy" id="2487767"/>
    <lineage>
        <taxon>Viruses</taxon>
        <taxon>Varidnaviria</taxon>
        <taxon>Bamfordvirae</taxon>
        <taxon>Nucleocytoviricota</taxon>
        <taxon>Megaviricetes</taxon>
        <taxon>Imitervirales</taxon>
        <taxon>Mimiviridae</taxon>
        <taxon>Klosneuvirinae</taxon>
    </lineage>
</organism>
<accession>A0A3G4ZYR0</accession>
<reference evidence="1" key="1">
    <citation type="submission" date="2018-10" db="EMBL/GenBank/DDBJ databases">
        <title>Hidden diversity of soil giant viruses.</title>
        <authorList>
            <person name="Schulz F."/>
            <person name="Alteio L."/>
            <person name="Goudeau D."/>
            <person name="Ryan E.M."/>
            <person name="Malmstrom R.R."/>
            <person name="Blanchard J."/>
            <person name="Woyke T."/>
        </authorList>
    </citation>
    <scope>NUCLEOTIDE SEQUENCE</scope>
    <source>
        <strain evidence="1">GAV1</strain>
    </source>
</reference>